<dbReference type="PROSITE" id="PS50234">
    <property type="entry name" value="VWFA"/>
    <property type="match status" value="1"/>
</dbReference>
<dbReference type="SUPFAM" id="SSF53300">
    <property type="entry name" value="vWA-like"/>
    <property type="match status" value="1"/>
</dbReference>
<dbReference type="InterPro" id="IPR051266">
    <property type="entry name" value="CLCR"/>
</dbReference>
<dbReference type="InterPro" id="IPR028087">
    <property type="entry name" value="Tad_N"/>
</dbReference>
<keyword evidence="1" id="KW-0472">Membrane</keyword>
<protein>
    <submittedName>
        <fullName evidence="3">von Willebrand factor type A domain protein</fullName>
    </submittedName>
</protein>
<dbReference type="Pfam" id="PF09977">
    <property type="entry name" value="Tad_C"/>
    <property type="match status" value="1"/>
</dbReference>
<dbReference type="PANTHER" id="PTHR10579:SF43">
    <property type="entry name" value="ZINC FINGER (C3HC4-TYPE RING FINGER) FAMILY PROTEIN"/>
    <property type="match status" value="1"/>
</dbReference>
<dbReference type="InterPro" id="IPR018705">
    <property type="entry name" value="DUF2134_membrane"/>
</dbReference>
<evidence type="ECO:0000313" key="3">
    <source>
        <dbReference type="EMBL" id="QDU80689.1"/>
    </source>
</evidence>
<reference evidence="3 4" key="1">
    <citation type="submission" date="2019-02" db="EMBL/GenBank/DDBJ databases">
        <title>Deep-cultivation of Planctomycetes and their phenomic and genomic characterization uncovers novel biology.</title>
        <authorList>
            <person name="Wiegand S."/>
            <person name="Jogler M."/>
            <person name="Boedeker C."/>
            <person name="Pinto D."/>
            <person name="Vollmers J."/>
            <person name="Rivas-Marin E."/>
            <person name="Kohn T."/>
            <person name="Peeters S.H."/>
            <person name="Heuer A."/>
            <person name="Rast P."/>
            <person name="Oberbeckmann S."/>
            <person name="Bunk B."/>
            <person name="Jeske O."/>
            <person name="Meyerdierks A."/>
            <person name="Storesund J.E."/>
            <person name="Kallscheuer N."/>
            <person name="Luecker S."/>
            <person name="Lage O.M."/>
            <person name="Pohl T."/>
            <person name="Merkel B.J."/>
            <person name="Hornburger P."/>
            <person name="Mueller R.-W."/>
            <person name="Bruemmer F."/>
            <person name="Labrenz M."/>
            <person name="Spormann A.M."/>
            <person name="Op den Camp H."/>
            <person name="Overmann J."/>
            <person name="Amann R."/>
            <person name="Jetten M.S.M."/>
            <person name="Mascher T."/>
            <person name="Medema M.H."/>
            <person name="Devos D.P."/>
            <person name="Kaster A.-K."/>
            <person name="Ovreas L."/>
            <person name="Rohde M."/>
            <person name="Galperin M.Y."/>
            <person name="Jogler C."/>
        </authorList>
    </citation>
    <scope>NUCLEOTIDE SEQUENCE [LARGE SCALE GENOMIC DNA]</scope>
    <source>
        <strain evidence="3 4">Pla110</strain>
    </source>
</reference>
<sequence length="633" mass="70298">MKTTTIRTDLPREEKRKGAFMILTFFGIMATAGFLAMSIDLGVVAVFKVRMQNVADAAALAAAQEISIALDEISDQISSGNVQGEVQDANSYAQDQARVMAEHVAELNGMFIDPQIDVLFGQRTLDENSGEATITWGVSPFNAVKVIVRKDNPSQTAPDAKVDLFFAKMFDNDQVALRAEAVAYIDSRDLVVVMDFSGSMVYDSLWRSDSIDKLGQQAIDDGLYNIWTDLDSPTYGNMQFDNDWITIPSDSSSSPKVSLTWKKSTVDITTTKQLDYARLYFSDNKYQNFSSLSGQSKTLSGTGSNSGKLIKYAKVRYKENGREYYADFDLFDYDTLKRGLDLNGVNYPYPSGSWNSFISYCLNDSEVNRAGYRYQFGMMNLVHYWLDAQMPYSSTPELWKTRHYPFNAVKSGGSLLCEFLDGLDFGDHLGLVTYDTYHRVESQLVPDGWVSESVDIGATPITDDYSAIDTIQKHKQAAHYYNTTNVGGGLHEAIKLLDEHSRYGSQKTILLMTDGNANTSDNNWSVPSDFSWNAMTDYNGDGVADYTTSDSHKLYTFVRVKQAIDKGYTIHTMSVGANADRDFMKAIAFAGDGIWVDVPGGTTVAAMEEQMLQAFARIAANVPPPKLTHSESP</sequence>
<accession>A0A518CN94</accession>
<dbReference type="Proteomes" id="UP000317178">
    <property type="component" value="Chromosome"/>
</dbReference>
<dbReference type="KEGG" id="plon:Pla110_24210"/>
<dbReference type="PANTHER" id="PTHR10579">
    <property type="entry name" value="CALCIUM-ACTIVATED CHLORIDE CHANNEL REGULATOR"/>
    <property type="match status" value="1"/>
</dbReference>
<proteinExistence type="predicted"/>
<gene>
    <name evidence="3" type="ORF">Pla110_24210</name>
</gene>
<dbReference type="OrthoDB" id="226477at2"/>
<dbReference type="Gene3D" id="3.40.50.410">
    <property type="entry name" value="von Willebrand factor, type A domain"/>
    <property type="match status" value="1"/>
</dbReference>
<keyword evidence="1" id="KW-1133">Transmembrane helix</keyword>
<evidence type="ECO:0000313" key="4">
    <source>
        <dbReference type="Proteomes" id="UP000317178"/>
    </source>
</evidence>
<dbReference type="Pfam" id="PF13400">
    <property type="entry name" value="Tad"/>
    <property type="match status" value="1"/>
</dbReference>
<keyword evidence="1" id="KW-0812">Transmembrane</keyword>
<feature type="transmembrane region" description="Helical" evidence="1">
    <location>
        <begin position="20"/>
        <end position="47"/>
    </location>
</feature>
<dbReference type="EMBL" id="CP036281">
    <property type="protein sequence ID" value="QDU80689.1"/>
    <property type="molecule type" value="Genomic_DNA"/>
</dbReference>
<feature type="domain" description="VWFA" evidence="2">
    <location>
        <begin position="381"/>
        <end position="615"/>
    </location>
</feature>
<dbReference type="AlphaFoldDB" id="A0A518CN94"/>
<evidence type="ECO:0000259" key="2">
    <source>
        <dbReference type="PROSITE" id="PS50234"/>
    </source>
</evidence>
<dbReference type="InterPro" id="IPR036465">
    <property type="entry name" value="vWFA_dom_sf"/>
</dbReference>
<dbReference type="InterPro" id="IPR002035">
    <property type="entry name" value="VWF_A"/>
</dbReference>
<organism evidence="3 4">
    <name type="scientific">Polystyrenella longa</name>
    <dbReference type="NCBI Taxonomy" id="2528007"/>
    <lineage>
        <taxon>Bacteria</taxon>
        <taxon>Pseudomonadati</taxon>
        <taxon>Planctomycetota</taxon>
        <taxon>Planctomycetia</taxon>
        <taxon>Planctomycetales</taxon>
        <taxon>Planctomycetaceae</taxon>
        <taxon>Polystyrenella</taxon>
    </lineage>
</organism>
<keyword evidence="4" id="KW-1185">Reference proteome</keyword>
<evidence type="ECO:0000256" key="1">
    <source>
        <dbReference type="SAM" id="Phobius"/>
    </source>
</evidence>
<name>A0A518CN94_9PLAN</name>